<dbReference type="Pfam" id="PF03551">
    <property type="entry name" value="PadR"/>
    <property type="match status" value="1"/>
</dbReference>
<dbReference type="PANTHER" id="PTHR43252:SF7">
    <property type="entry name" value="TRANSCRIPTIONAL REGULATOR YQJI"/>
    <property type="match status" value="1"/>
</dbReference>
<dbReference type="SUPFAM" id="SSF46785">
    <property type="entry name" value="Winged helix' DNA-binding domain"/>
    <property type="match status" value="1"/>
</dbReference>
<evidence type="ECO:0000313" key="4">
    <source>
        <dbReference type="Proteomes" id="UP001223743"/>
    </source>
</evidence>
<sequence>MRHCHHDHHSRHHGFGRHGSHGGGTHGAGPRGHERGPEDFAGFLAFMSRRGGPFGGGPFGGKGPMGGRGGDGFRIGRMVADGDLRLIVLALLETQPRHGYDVIKAIEELTSGSYSPSPGVIYPTLTFLEEGGHVSSASEGNKKVYSITEAGKAHLEANRAGVDAVMEHLERIGRRMAEARAWLGREDGDRRGPDRDLEGAVPELNEARRALKHAIKSALHASEDEQRRIAAILLEAAKSVQPKGDDPVDI</sequence>
<comment type="caution">
    <text evidence="3">The sequence shown here is derived from an EMBL/GenBank/DDBJ whole genome shotgun (WGS) entry which is preliminary data.</text>
</comment>
<dbReference type="RefSeq" id="WP_266284250.1">
    <property type="nucleotide sequence ID" value="NZ_JAPKNF010000004.1"/>
</dbReference>
<dbReference type="EMBL" id="JAUSWJ010000001">
    <property type="protein sequence ID" value="MDQ0518633.1"/>
    <property type="molecule type" value="Genomic_DNA"/>
</dbReference>
<dbReference type="Proteomes" id="UP001223743">
    <property type="component" value="Unassembled WGS sequence"/>
</dbReference>
<dbReference type="InterPro" id="IPR005149">
    <property type="entry name" value="Tscrpt_reg_PadR_N"/>
</dbReference>
<gene>
    <name evidence="3" type="ORF">QO015_004246</name>
</gene>
<feature type="region of interest" description="Disordered" evidence="1">
    <location>
        <begin position="1"/>
        <end position="38"/>
    </location>
</feature>
<evidence type="ECO:0000313" key="3">
    <source>
        <dbReference type="EMBL" id="MDQ0518633.1"/>
    </source>
</evidence>
<evidence type="ECO:0000259" key="2">
    <source>
        <dbReference type="Pfam" id="PF03551"/>
    </source>
</evidence>
<proteinExistence type="predicted"/>
<dbReference type="Gene3D" id="1.10.10.10">
    <property type="entry name" value="Winged helix-like DNA-binding domain superfamily/Winged helix DNA-binding domain"/>
    <property type="match status" value="1"/>
</dbReference>
<accession>A0ABU0MCE9</accession>
<name>A0ABU0MCE9_9HYPH</name>
<feature type="domain" description="Transcription regulator PadR N-terminal" evidence="2">
    <location>
        <begin position="88"/>
        <end position="156"/>
    </location>
</feature>
<reference evidence="3 4" key="1">
    <citation type="submission" date="2023-07" db="EMBL/GenBank/DDBJ databases">
        <title>Genomic Encyclopedia of Type Strains, Phase IV (KMG-IV): sequencing the most valuable type-strain genomes for metagenomic binning, comparative biology and taxonomic classification.</title>
        <authorList>
            <person name="Goeker M."/>
        </authorList>
    </citation>
    <scope>NUCLEOTIDE SEQUENCE [LARGE SCALE GENOMIC DNA]</scope>
    <source>
        <strain evidence="3 4">B1-1</strain>
    </source>
</reference>
<dbReference type="InterPro" id="IPR036388">
    <property type="entry name" value="WH-like_DNA-bd_sf"/>
</dbReference>
<dbReference type="GO" id="GO:0003677">
    <property type="term" value="F:DNA binding"/>
    <property type="evidence" value="ECO:0007669"/>
    <property type="project" value="UniProtKB-KW"/>
</dbReference>
<keyword evidence="4" id="KW-1185">Reference proteome</keyword>
<keyword evidence="3" id="KW-0238">DNA-binding</keyword>
<protein>
    <submittedName>
        <fullName evidence="3">DNA-binding PadR family transcriptional regulator</fullName>
    </submittedName>
</protein>
<dbReference type="InterPro" id="IPR036390">
    <property type="entry name" value="WH_DNA-bd_sf"/>
</dbReference>
<feature type="compositionally biased region" description="Basic residues" evidence="1">
    <location>
        <begin position="1"/>
        <end position="20"/>
    </location>
</feature>
<evidence type="ECO:0000256" key="1">
    <source>
        <dbReference type="SAM" id="MobiDB-lite"/>
    </source>
</evidence>
<organism evidence="3 4">
    <name type="scientific">Kaistia geumhonensis</name>
    <dbReference type="NCBI Taxonomy" id="410839"/>
    <lineage>
        <taxon>Bacteria</taxon>
        <taxon>Pseudomonadati</taxon>
        <taxon>Pseudomonadota</taxon>
        <taxon>Alphaproteobacteria</taxon>
        <taxon>Hyphomicrobiales</taxon>
        <taxon>Kaistiaceae</taxon>
        <taxon>Kaistia</taxon>
    </lineage>
</organism>
<feature type="compositionally biased region" description="Gly residues" evidence="1">
    <location>
        <begin position="21"/>
        <end position="30"/>
    </location>
</feature>
<dbReference type="PANTHER" id="PTHR43252">
    <property type="entry name" value="TRANSCRIPTIONAL REGULATOR YQJI"/>
    <property type="match status" value="1"/>
</dbReference>